<reference evidence="1 2" key="1">
    <citation type="journal article" date="2019" name="Nat. Microbiol.">
        <title>Mediterranean grassland soil C-N compound turnover is dependent on rainfall and depth, and is mediated by genomically divergent microorganisms.</title>
        <authorList>
            <person name="Diamond S."/>
            <person name="Andeer P.F."/>
            <person name="Li Z."/>
            <person name="Crits-Christoph A."/>
            <person name="Burstein D."/>
            <person name="Anantharaman K."/>
            <person name="Lane K.R."/>
            <person name="Thomas B.C."/>
            <person name="Pan C."/>
            <person name="Northen T.R."/>
            <person name="Banfield J.F."/>
        </authorList>
    </citation>
    <scope>NUCLEOTIDE SEQUENCE [LARGE SCALE GENOMIC DNA]</scope>
    <source>
        <strain evidence="1">NP_5</strain>
    </source>
</reference>
<evidence type="ECO:0008006" key="3">
    <source>
        <dbReference type="Google" id="ProtNLM"/>
    </source>
</evidence>
<proteinExistence type="predicted"/>
<dbReference type="InterPro" id="IPR011004">
    <property type="entry name" value="Trimer_LpxA-like_sf"/>
</dbReference>
<dbReference type="InterPro" id="IPR050484">
    <property type="entry name" value="Transf_Hexapept/Carb_Anhydrase"/>
</dbReference>
<evidence type="ECO:0000313" key="2">
    <source>
        <dbReference type="Proteomes" id="UP000320393"/>
    </source>
</evidence>
<accession>A0A537M7L0</accession>
<name>A0A537M7L0_9BACT</name>
<sequence>MNAVVLHDAVVGEDALIAAGSVVTDGTQIPPRTVAAGAPCRVRKPLSGSSAAWIARAAAAYVGLSRRYKEAQGRDRGLQSAAEGPVSG</sequence>
<dbReference type="EMBL" id="VBAM01000029">
    <property type="protein sequence ID" value="TMJ16241.1"/>
    <property type="molecule type" value="Genomic_DNA"/>
</dbReference>
<organism evidence="1 2">
    <name type="scientific">Candidatus Segetimicrobium genomatis</name>
    <dbReference type="NCBI Taxonomy" id="2569760"/>
    <lineage>
        <taxon>Bacteria</taxon>
        <taxon>Bacillati</taxon>
        <taxon>Candidatus Sysuimicrobiota</taxon>
        <taxon>Candidatus Sysuimicrobiia</taxon>
        <taxon>Candidatus Sysuimicrobiales</taxon>
        <taxon>Candidatus Segetimicrobiaceae</taxon>
        <taxon>Candidatus Segetimicrobium</taxon>
    </lineage>
</organism>
<dbReference type="Gene3D" id="2.160.10.10">
    <property type="entry name" value="Hexapeptide repeat proteins"/>
    <property type="match status" value="1"/>
</dbReference>
<dbReference type="AlphaFoldDB" id="A0A537M7L0"/>
<comment type="caution">
    <text evidence="1">The sequence shown here is derived from an EMBL/GenBank/DDBJ whole genome shotgun (WGS) entry which is preliminary data.</text>
</comment>
<protein>
    <recommendedName>
        <fullName evidence="3">Gamma carbonic anhydrase family protein</fullName>
    </recommendedName>
</protein>
<evidence type="ECO:0000313" key="1">
    <source>
        <dbReference type="EMBL" id="TMJ16241.1"/>
    </source>
</evidence>
<dbReference type="PANTHER" id="PTHR13061:SF29">
    <property type="entry name" value="GAMMA CARBONIC ANHYDRASE-LIKE 1, MITOCHONDRIAL-RELATED"/>
    <property type="match status" value="1"/>
</dbReference>
<dbReference type="SUPFAM" id="SSF51161">
    <property type="entry name" value="Trimeric LpxA-like enzymes"/>
    <property type="match status" value="1"/>
</dbReference>
<dbReference type="PANTHER" id="PTHR13061">
    <property type="entry name" value="DYNACTIN SUBUNIT P25"/>
    <property type="match status" value="1"/>
</dbReference>
<gene>
    <name evidence="1" type="ORF">E6H02_01115</name>
</gene>
<dbReference type="Proteomes" id="UP000320393">
    <property type="component" value="Unassembled WGS sequence"/>
</dbReference>